<protein>
    <submittedName>
        <fullName evidence="1">Uncharacterized protein</fullName>
    </submittedName>
</protein>
<reference evidence="1" key="1">
    <citation type="submission" date="2019-07" db="EMBL/GenBank/DDBJ databases">
        <title>Annotation for the trematode Paragonimus miyazaki's.</title>
        <authorList>
            <person name="Choi Y.-J."/>
        </authorList>
    </citation>
    <scope>NUCLEOTIDE SEQUENCE</scope>
    <source>
        <strain evidence="1">Japan</strain>
    </source>
</reference>
<proteinExistence type="predicted"/>
<evidence type="ECO:0000313" key="1">
    <source>
        <dbReference type="EMBL" id="KAF7261199.1"/>
    </source>
</evidence>
<comment type="caution">
    <text evidence="1">The sequence shown here is derived from an EMBL/GenBank/DDBJ whole genome shotgun (WGS) entry which is preliminary data.</text>
</comment>
<dbReference type="EMBL" id="JTDE01000455">
    <property type="protein sequence ID" value="KAF7261199.1"/>
    <property type="molecule type" value="Genomic_DNA"/>
</dbReference>
<organism evidence="1 2">
    <name type="scientific">Paragonimus skrjabini miyazakii</name>
    <dbReference type="NCBI Taxonomy" id="59628"/>
    <lineage>
        <taxon>Eukaryota</taxon>
        <taxon>Metazoa</taxon>
        <taxon>Spiralia</taxon>
        <taxon>Lophotrochozoa</taxon>
        <taxon>Platyhelminthes</taxon>
        <taxon>Trematoda</taxon>
        <taxon>Digenea</taxon>
        <taxon>Plagiorchiida</taxon>
        <taxon>Troglotremata</taxon>
        <taxon>Troglotrematidae</taxon>
        <taxon>Paragonimus</taxon>
    </lineage>
</organism>
<dbReference type="AlphaFoldDB" id="A0A8S9Z1A4"/>
<evidence type="ECO:0000313" key="2">
    <source>
        <dbReference type="Proteomes" id="UP000822476"/>
    </source>
</evidence>
<name>A0A8S9Z1A4_9TREM</name>
<dbReference type="Proteomes" id="UP000822476">
    <property type="component" value="Unassembled WGS sequence"/>
</dbReference>
<accession>A0A8S9Z1A4</accession>
<sequence length="102" mass="11482">MEYTFDKRGVKIIRRVTEKPDDKFSTDVKTKFKLTLCANDCSERISSLYFGTTTKISQTVISTCSKRPSSNACSSRSTALMDVRSPCRCLQMAPRCIISRAI</sequence>
<gene>
    <name evidence="1" type="ORF">EG68_01689</name>
</gene>
<keyword evidence="2" id="KW-1185">Reference proteome</keyword>